<feature type="transmembrane region" description="Helical" evidence="1">
    <location>
        <begin position="245"/>
        <end position="272"/>
    </location>
</feature>
<dbReference type="RefSeq" id="WP_377511918.1">
    <property type="nucleotide sequence ID" value="NZ_JBHSQS010000008.1"/>
</dbReference>
<feature type="transmembrane region" description="Helical" evidence="1">
    <location>
        <begin position="21"/>
        <end position="41"/>
    </location>
</feature>
<reference evidence="3" key="1">
    <citation type="journal article" date="2019" name="Int. J. Syst. Evol. Microbiol.">
        <title>The Global Catalogue of Microorganisms (GCM) 10K type strain sequencing project: providing services to taxonomists for standard genome sequencing and annotation.</title>
        <authorList>
            <consortium name="The Broad Institute Genomics Platform"/>
            <consortium name="The Broad Institute Genome Sequencing Center for Infectious Disease"/>
            <person name="Wu L."/>
            <person name="Ma J."/>
        </authorList>
    </citation>
    <scope>NUCLEOTIDE SEQUENCE [LARGE SCALE GENOMIC DNA]</scope>
    <source>
        <strain evidence="3">CGMCC 4.7144</strain>
    </source>
</reference>
<keyword evidence="1" id="KW-1133">Transmembrane helix</keyword>
<dbReference type="EMBL" id="JBHSQS010000008">
    <property type="protein sequence ID" value="MFC5924720.1"/>
    <property type="molecule type" value="Genomic_DNA"/>
</dbReference>
<name>A0ABW1H7V1_9ACTN</name>
<evidence type="ECO:0000313" key="3">
    <source>
        <dbReference type="Proteomes" id="UP001596226"/>
    </source>
</evidence>
<keyword evidence="1" id="KW-0472">Membrane</keyword>
<feature type="transmembrane region" description="Helical" evidence="1">
    <location>
        <begin position="169"/>
        <end position="193"/>
    </location>
</feature>
<evidence type="ECO:0008006" key="4">
    <source>
        <dbReference type="Google" id="ProtNLM"/>
    </source>
</evidence>
<feature type="transmembrane region" description="Helical" evidence="1">
    <location>
        <begin position="53"/>
        <end position="78"/>
    </location>
</feature>
<evidence type="ECO:0000256" key="1">
    <source>
        <dbReference type="SAM" id="Phobius"/>
    </source>
</evidence>
<comment type="caution">
    <text evidence="2">The sequence shown here is derived from an EMBL/GenBank/DDBJ whole genome shotgun (WGS) entry which is preliminary data.</text>
</comment>
<gene>
    <name evidence="2" type="ORF">ACFQGL_15340</name>
</gene>
<sequence>MPRKAAAETVGGGRRLGRSPWAVAQILVVLAMVTIGVKSFFDIFGEKVAADTVDAGMVATVIGSLFMAGAFVALVVAARRIPRNLLPSIIALLVLGLFSLVGLLAMSARNDFIRIFATADVAALFGPDVAPRSGIITQAAQLVVGFAPIVLVAVMFSKPDWFSLDLMRWVLLLVVLGAVVHSVIAWLQVVGVVPYTYFFNLMSGKVGRASGGYFHPASLGRLLIFAVFILYAAGDRLRLKPLVRYAAVALLAATAVVSTHRITILCVAFVIVAFELRRLPEIMRQIFDLPFRVAVWGAGAIVVAVILAAIRWGSYLVDRAVFLATQIGSLNPTNDQFLHGRGQIWFRVADVWQDAPVDVWLIGLAYEPWNTHADPLRVFVVWGLLGLVLMTLIFINVWRVTKRAIAVEARWMLTVLYVLVIVSALTQKPTSYSYFMWMFFLSLILLVRYFPLASAPAGVPTDAGGDDK</sequence>
<feature type="transmembrane region" description="Helical" evidence="1">
    <location>
        <begin position="432"/>
        <end position="450"/>
    </location>
</feature>
<feature type="transmembrane region" description="Helical" evidence="1">
    <location>
        <begin position="85"/>
        <end position="106"/>
    </location>
</feature>
<feature type="transmembrane region" description="Helical" evidence="1">
    <location>
        <begin position="213"/>
        <end position="233"/>
    </location>
</feature>
<dbReference type="PANTHER" id="PTHR37422:SF13">
    <property type="entry name" value="LIPOPOLYSACCHARIDE BIOSYNTHESIS PROTEIN PA4999-RELATED"/>
    <property type="match status" value="1"/>
</dbReference>
<evidence type="ECO:0000313" key="2">
    <source>
        <dbReference type="EMBL" id="MFC5924720.1"/>
    </source>
</evidence>
<feature type="transmembrane region" description="Helical" evidence="1">
    <location>
        <begin position="139"/>
        <end position="157"/>
    </location>
</feature>
<dbReference type="InterPro" id="IPR051533">
    <property type="entry name" value="WaaL-like"/>
</dbReference>
<proteinExistence type="predicted"/>
<keyword evidence="1" id="KW-0812">Transmembrane</keyword>
<protein>
    <recommendedName>
        <fullName evidence="4">O-antigen ligase</fullName>
    </recommendedName>
</protein>
<feature type="transmembrane region" description="Helical" evidence="1">
    <location>
        <begin position="409"/>
        <end position="426"/>
    </location>
</feature>
<dbReference type="Proteomes" id="UP001596226">
    <property type="component" value="Unassembled WGS sequence"/>
</dbReference>
<accession>A0ABW1H7V1</accession>
<keyword evidence="3" id="KW-1185">Reference proteome</keyword>
<dbReference type="PANTHER" id="PTHR37422">
    <property type="entry name" value="TEICHURONIC ACID BIOSYNTHESIS PROTEIN TUAE"/>
    <property type="match status" value="1"/>
</dbReference>
<feature type="transmembrane region" description="Helical" evidence="1">
    <location>
        <begin position="293"/>
        <end position="313"/>
    </location>
</feature>
<organism evidence="2 3">
    <name type="scientific">Micromonospora vulcania</name>
    <dbReference type="NCBI Taxonomy" id="1441873"/>
    <lineage>
        <taxon>Bacteria</taxon>
        <taxon>Bacillati</taxon>
        <taxon>Actinomycetota</taxon>
        <taxon>Actinomycetes</taxon>
        <taxon>Micromonosporales</taxon>
        <taxon>Micromonosporaceae</taxon>
        <taxon>Micromonospora</taxon>
    </lineage>
</organism>
<feature type="transmembrane region" description="Helical" evidence="1">
    <location>
        <begin position="376"/>
        <end position="397"/>
    </location>
</feature>